<evidence type="ECO:0000256" key="4">
    <source>
        <dbReference type="ARBA" id="ARBA00022679"/>
    </source>
</evidence>
<keyword evidence="3" id="KW-0328">Glycosyltransferase</keyword>
<evidence type="ECO:0000256" key="7">
    <source>
        <dbReference type="ARBA" id="ARBA00023136"/>
    </source>
</evidence>
<feature type="transmembrane region" description="Helical" evidence="9">
    <location>
        <begin position="396"/>
        <end position="413"/>
    </location>
</feature>
<comment type="subcellular location">
    <subcellularLocation>
        <location evidence="1">Cell membrane</location>
        <topology evidence="1">Multi-pass membrane protein</topology>
    </subcellularLocation>
</comment>
<dbReference type="AlphaFoldDB" id="A0A495VF51"/>
<evidence type="ECO:0000256" key="1">
    <source>
        <dbReference type="ARBA" id="ARBA00004651"/>
    </source>
</evidence>
<dbReference type="GO" id="GO:0016763">
    <property type="term" value="F:pentosyltransferase activity"/>
    <property type="evidence" value="ECO:0007669"/>
    <property type="project" value="TreeGrafter"/>
</dbReference>
<dbReference type="EMBL" id="RBXL01000001">
    <property type="protein sequence ID" value="RKT46458.1"/>
    <property type="molecule type" value="Genomic_DNA"/>
</dbReference>
<comment type="caution">
    <text evidence="10">The sequence shown here is derived from an EMBL/GenBank/DDBJ whole genome shotgun (WGS) entry which is preliminary data.</text>
</comment>
<keyword evidence="11" id="KW-1185">Reference proteome</keyword>
<feature type="transmembrane region" description="Helical" evidence="9">
    <location>
        <begin position="92"/>
        <end position="110"/>
    </location>
</feature>
<dbReference type="GO" id="GO:0005886">
    <property type="term" value="C:plasma membrane"/>
    <property type="evidence" value="ECO:0007669"/>
    <property type="project" value="UniProtKB-SubCell"/>
</dbReference>
<gene>
    <name evidence="10" type="ORF">BDD21_3971</name>
</gene>
<keyword evidence="4" id="KW-0808">Transferase</keyword>
<proteinExistence type="predicted"/>
<feature type="transmembrane region" description="Helical" evidence="9">
    <location>
        <begin position="122"/>
        <end position="141"/>
    </location>
</feature>
<evidence type="ECO:0000313" key="10">
    <source>
        <dbReference type="EMBL" id="RKT46458.1"/>
    </source>
</evidence>
<feature type="transmembrane region" description="Helical" evidence="9">
    <location>
        <begin position="367"/>
        <end position="384"/>
    </location>
</feature>
<dbReference type="RefSeq" id="WP_120798571.1">
    <property type="nucleotide sequence ID" value="NZ_RBXL01000001.1"/>
</dbReference>
<evidence type="ECO:0000256" key="9">
    <source>
        <dbReference type="SAM" id="Phobius"/>
    </source>
</evidence>
<dbReference type="PANTHER" id="PTHR33908:SF11">
    <property type="entry name" value="MEMBRANE PROTEIN"/>
    <property type="match status" value="1"/>
</dbReference>
<keyword evidence="2" id="KW-1003">Cell membrane</keyword>
<dbReference type="GO" id="GO:0009103">
    <property type="term" value="P:lipopolysaccharide biosynthetic process"/>
    <property type="evidence" value="ECO:0007669"/>
    <property type="project" value="UniProtKB-ARBA"/>
</dbReference>
<dbReference type="Proteomes" id="UP000274556">
    <property type="component" value="Unassembled WGS sequence"/>
</dbReference>
<feature type="transmembrane region" description="Helical" evidence="9">
    <location>
        <begin position="22"/>
        <end position="41"/>
    </location>
</feature>
<keyword evidence="5 9" id="KW-0812">Transmembrane</keyword>
<organism evidence="10 11">
    <name type="scientific">Thiocapsa rosea</name>
    <dbReference type="NCBI Taxonomy" id="69360"/>
    <lineage>
        <taxon>Bacteria</taxon>
        <taxon>Pseudomonadati</taxon>
        <taxon>Pseudomonadota</taxon>
        <taxon>Gammaproteobacteria</taxon>
        <taxon>Chromatiales</taxon>
        <taxon>Chromatiaceae</taxon>
        <taxon>Thiocapsa</taxon>
    </lineage>
</organism>
<dbReference type="OrthoDB" id="5752778at2"/>
<evidence type="ECO:0000313" key="11">
    <source>
        <dbReference type="Proteomes" id="UP000274556"/>
    </source>
</evidence>
<evidence type="ECO:0000256" key="5">
    <source>
        <dbReference type="ARBA" id="ARBA00022692"/>
    </source>
</evidence>
<feature type="transmembrane region" description="Helical" evidence="9">
    <location>
        <begin position="185"/>
        <end position="216"/>
    </location>
</feature>
<evidence type="ECO:0000256" key="8">
    <source>
        <dbReference type="SAM" id="MobiDB-lite"/>
    </source>
</evidence>
<dbReference type="PANTHER" id="PTHR33908">
    <property type="entry name" value="MANNOSYLTRANSFERASE YKCB-RELATED"/>
    <property type="match status" value="1"/>
</dbReference>
<keyword evidence="7 9" id="KW-0472">Membrane</keyword>
<feature type="transmembrane region" description="Helical" evidence="9">
    <location>
        <begin position="308"/>
        <end position="327"/>
    </location>
</feature>
<keyword evidence="6 9" id="KW-1133">Transmembrane helix</keyword>
<sequence>MSTSNLPHETGLRDGVSERESILTLVLLTIATLGIGLLFALDPRWGYDEAWHLYLSTVSPWTKALEEGLVDAHPPLHHLLLMPMARLGPDSFWFRLPSVLAAVATVPLWYLLLRRLHVVREMALLGVVLLVTSFAFLELAVSVRSYSFGLLFLVIGLLAATTLVPRTASGANDLGTAPEPQPLMAALGLTLAFAFIYSALFVTVGLILALALLWAVRAGRRFVRPLEWLRTWRFLDWLAFVVLVIGSLSVLLWFALGYGRGRGAVAPMHLESFTLCEGDSILHFAWCGLVGNAGWLTPQFSATDPGQILAVALFWTAAVLVLAVGLWRRQSARVLMVLAAVIATALVFVAGVAGAYPFGGLMRHQSMLLPLYLAIIVLALDLVWSHLHSRRLQQAFSLAVVGFALFGLFRAHATDPVGEAHTGGVRPEITAAFACDSGQQAVYIEGRALYPLYAAAYAKGIAFRTTLTDQDGVPVEVPYGTGWFNGLIHPRDWDVFTMKDDCGSDRTVIRDRRRWALPDGPDARLDSQLEALKAALGVAALQVIRLPPEEEDAESETGAGSGDEPPGARCPIRR</sequence>
<evidence type="ECO:0000256" key="2">
    <source>
        <dbReference type="ARBA" id="ARBA00022475"/>
    </source>
</evidence>
<feature type="region of interest" description="Disordered" evidence="8">
    <location>
        <begin position="547"/>
        <end position="574"/>
    </location>
</feature>
<evidence type="ECO:0000256" key="3">
    <source>
        <dbReference type="ARBA" id="ARBA00022676"/>
    </source>
</evidence>
<feature type="transmembrane region" description="Helical" evidence="9">
    <location>
        <begin position="334"/>
        <end position="355"/>
    </location>
</feature>
<reference evidence="10 11" key="1">
    <citation type="submission" date="2018-10" db="EMBL/GenBank/DDBJ databases">
        <title>Genomic Encyclopedia of Archaeal and Bacterial Type Strains, Phase II (KMG-II): from individual species to whole genera.</title>
        <authorList>
            <person name="Goeker M."/>
        </authorList>
    </citation>
    <scope>NUCLEOTIDE SEQUENCE [LARGE SCALE GENOMIC DNA]</scope>
    <source>
        <strain evidence="10 11">DSM 235</strain>
    </source>
</reference>
<feature type="transmembrane region" description="Helical" evidence="9">
    <location>
        <begin position="237"/>
        <end position="258"/>
    </location>
</feature>
<evidence type="ECO:0000256" key="6">
    <source>
        <dbReference type="ARBA" id="ARBA00022989"/>
    </source>
</evidence>
<protein>
    <submittedName>
        <fullName evidence="10">Uncharacterized protein</fullName>
    </submittedName>
</protein>
<accession>A0A495VF51</accession>
<feature type="transmembrane region" description="Helical" evidence="9">
    <location>
        <begin position="148"/>
        <end position="165"/>
    </location>
</feature>
<name>A0A495VF51_9GAMM</name>
<dbReference type="InterPro" id="IPR050297">
    <property type="entry name" value="LipidA_mod_glycosyltrf_83"/>
</dbReference>